<proteinExistence type="predicted"/>
<organism evidence="2 3">
    <name type="scientific">Linderina pennispora</name>
    <dbReference type="NCBI Taxonomy" id="61395"/>
    <lineage>
        <taxon>Eukaryota</taxon>
        <taxon>Fungi</taxon>
        <taxon>Fungi incertae sedis</taxon>
        <taxon>Zoopagomycota</taxon>
        <taxon>Kickxellomycotina</taxon>
        <taxon>Kickxellomycetes</taxon>
        <taxon>Kickxellales</taxon>
        <taxon>Kickxellaceae</taxon>
        <taxon>Linderina</taxon>
    </lineage>
</organism>
<dbReference type="OrthoDB" id="5549017at2759"/>
<reference evidence="2 3" key="1">
    <citation type="submission" date="2016-07" db="EMBL/GenBank/DDBJ databases">
        <title>Pervasive Adenine N6-methylation of Active Genes in Fungi.</title>
        <authorList>
            <consortium name="DOE Joint Genome Institute"/>
            <person name="Mondo S.J."/>
            <person name="Dannebaum R.O."/>
            <person name="Kuo R.C."/>
            <person name="Labutti K."/>
            <person name="Haridas S."/>
            <person name="Kuo A."/>
            <person name="Salamov A."/>
            <person name="Ahrendt S.R."/>
            <person name="Lipzen A."/>
            <person name="Sullivan W."/>
            <person name="Andreopoulos W.B."/>
            <person name="Clum A."/>
            <person name="Lindquist E."/>
            <person name="Daum C."/>
            <person name="Ramamoorthy G.K."/>
            <person name="Gryganskyi A."/>
            <person name="Culley D."/>
            <person name="Magnuson J.K."/>
            <person name="James T.Y."/>
            <person name="O'Malley M.A."/>
            <person name="Stajich J.E."/>
            <person name="Spatafora J.W."/>
            <person name="Visel A."/>
            <person name="Grigoriev I.V."/>
        </authorList>
    </citation>
    <scope>NUCLEOTIDE SEQUENCE [LARGE SCALE GENOMIC DNA]</scope>
    <source>
        <strain evidence="2 3">ATCC 12442</strain>
    </source>
</reference>
<accession>A0A1Y1VWX2</accession>
<keyword evidence="1" id="KW-0812">Transmembrane</keyword>
<sequence>MWRGTTRHPLATSSPMLIPPHAPSTLSMCQRNIATHHPHIFAKVPHISRPTERRSPPVCQDAPPEIILHSIASLNKAVAHPLFFVIQEEMRLAFLVPAFLALVTTVLALTAAESTAVDQFLEDTKNVGKKGGKTNVELVHDLAVSLGMRNSASKLYKDSPDAKAAYDAIYDTLLFLSTSSFSMQEQKIKLNKVAKYFESNLL</sequence>
<name>A0A1Y1VWX2_9FUNG</name>
<dbReference type="AlphaFoldDB" id="A0A1Y1VWX2"/>
<dbReference type="Proteomes" id="UP000193922">
    <property type="component" value="Unassembled WGS sequence"/>
</dbReference>
<comment type="caution">
    <text evidence="2">The sequence shown here is derived from an EMBL/GenBank/DDBJ whole genome shotgun (WGS) entry which is preliminary data.</text>
</comment>
<dbReference type="RefSeq" id="XP_040739663.1">
    <property type="nucleotide sequence ID" value="XM_040882982.1"/>
</dbReference>
<feature type="transmembrane region" description="Helical" evidence="1">
    <location>
        <begin position="92"/>
        <end position="112"/>
    </location>
</feature>
<dbReference type="EMBL" id="MCFD01000028">
    <property type="protein sequence ID" value="ORX65486.1"/>
    <property type="molecule type" value="Genomic_DNA"/>
</dbReference>
<gene>
    <name evidence="2" type="ORF">DL89DRAFT_100545</name>
</gene>
<evidence type="ECO:0000313" key="3">
    <source>
        <dbReference type="Proteomes" id="UP000193922"/>
    </source>
</evidence>
<keyword evidence="1" id="KW-0472">Membrane</keyword>
<dbReference type="GeneID" id="63799630"/>
<keyword evidence="1" id="KW-1133">Transmembrane helix</keyword>
<evidence type="ECO:0000256" key="1">
    <source>
        <dbReference type="SAM" id="Phobius"/>
    </source>
</evidence>
<evidence type="ECO:0000313" key="2">
    <source>
        <dbReference type="EMBL" id="ORX65486.1"/>
    </source>
</evidence>
<keyword evidence="3" id="KW-1185">Reference proteome</keyword>
<protein>
    <submittedName>
        <fullName evidence="2">Uncharacterized protein</fullName>
    </submittedName>
</protein>